<dbReference type="PROSITE" id="PS00518">
    <property type="entry name" value="ZF_RING_1"/>
    <property type="match status" value="1"/>
</dbReference>
<dbReference type="InterPro" id="IPR031127">
    <property type="entry name" value="E3_UB_ligase_RBR"/>
</dbReference>
<evidence type="ECO:0000313" key="11">
    <source>
        <dbReference type="EnsemblPlants" id="TraesCS2A02G526800.2"/>
    </source>
</evidence>
<feature type="domain" description="RING-type" evidence="10">
    <location>
        <begin position="372"/>
        <end position="417"/>
    </location>
</feature>
<dbReference type="GO" id="GO:0061630">
    <property type="term" value="F:ubiquitin protein ligase activity"/>
    <property type="evidence" value="ECO:0000318"/>
    <property type="project" value="GO_Central"/>
</dbReference>
<dbReference type="GO" id="GO:0031624">
    <property type="term" value="F:ubiquitin conjugating enzyme binding"/>
    <property type="evidence" value="ECO:0000318"/>
    <property type="project" value="GO_Central"/>
</dbReference>
<dbReference type="AlphaFoldDB" id="A0A3B6B6M6"/>
<dbReference type="Pfam" id="PF00097">
    <property type="entry name" value="zf-C3HC4"/>
    <property type="match status" value="1"/>
</dbReference>
<name>A0A3B6B6M6_WHEAT</name>
<evidence type="ECO:0000256" key="1">
    <source>
        <dbReference type="ARBA" id="ARBA00003976"/>
    </source>
</evidence>
<keyword evidence="5" id="KW-0862">Zinc</keyword>
<evidence type="ECO:0000256" key="9">
    <source>
        <dbReference type="SAM" id="SignalP"/>
    </source>
</evidence>
<dbReference type="InterPro" id="IPR013083">
    <property type="entry name" value="Znf_RING/FYVE/PHD"/>
</dbReference>
<evidence type="ECO:0000256" key="4">
    <source>
        <dbReference type="ARBA" id="ARBA00022771"/>
    </source>
</evidence>
<reference evidence="11" key="1">
    <citation type="submission" date="2018-08" db="EMBL/GenBank/DDBJ databases">
        <authorList>
            <person name="Rossello M."/>
        </authorList>
    </citation>
    <scope>NUCLEOTIDE SEQUENCE [LARGE SCALE GENOMIC DNA]</scope>
    <source>
        <strain evidence="11">cv. Chinese Spring</strain>
    </source>
</reference>
<dbReference type="PROSITE" id="PS50089">
    <property type="entry name" value="ZF_RING_2"/>
    <property type="match status" value="2"/>
</dbReference>
<feature type="region of interest" description="Disordered" evidence="7">
    <location>
        <begin position="176"/>
        <end position="198"/>
    </location>
</feature>
<feature type="domain" description="RING-type" evidence="10">
    <location>
        <begin position="225"/>
        <end position="275"/>
    </location>
</feature>
<dbReference type="GO" id="GO:0016567">
    <property type="term" value="P:protein ubiquitination"/>
    <property type="evidence" value="ECO:0007669"/>
    <property type="project" value="InterPro"/>
</dbReference>
<keyword evidence="9" id="KW-0732">Signal</keyword>
<dbReference type="STRING" id="4565.A0A3B6B6M6"/>
<dbReference type="SMART" id="SM00184">
    <property type="entry name" value="RING"/>
    <property type="match status" value="3"/>
</dbReference>
<evidence type="ECO:0000256" key="2">
    <source>
        <dbReference type="ARBA" id="ARBA00005884"/>
    </source>
</evidence>
<dbReference type="Gene3D" id="3.30.40.10">
    <property type="entry name" value="Zinc/RING finger domain, C3HC4 (zinc finger)"/>
    <property type="match status" value="2"/>
</dbReference>
<dbReference type="FunFam" id="3.30.40.10:FF:000230">
    <property type="entry name" value="RBR-type E3 ubiquitin transferase"/>
    <property type="match status" value="1"/>
</dbReference>
<dbReference type="Gramene" id="TraesCS2A02G526800.2">
    <property type="protein sequence ID" value="TraesCS2A02G526800.2"/>
    <property type="gene ID" value="TraesCS2A02G526800"/>
</dbReference>
<evidence type="ECO:0000256" key="7">
    <source>
        <dbReference type="SAM" id="MobiDB-lite"/>
    </source>
</evidence>
<feature type="transmembrane region" description="Helical" evidence="8">
    <location>
        <begin position="111"/>
        <end position="130"/>
    </location>
</feature>
<sequence>MPSAGIVSSSAAAFLLLLFVLLGEGQPAEGFMSKNGSEAFLAPEPEVRYCYRRSVTDGEAKLTKTVAVGPIELGLGAVPTSKTTAVPADTQAPTPPALAPPAAETGLSWRAKAWCCWVLAVATVVLVFVVRPETFLVSPRIDGMFITDGEGDPPVDGNQHTTMDMDTVPDILKVSVDSSETRRERGSSPMPRPQPRDPMLIADSNGDSPVDGHHAYDGRGELFYCPMCMETAPIILKSRFGSCDDHVFCSSCVAKYVAVKQRQDVALPVECPDCKDDASLNSDGEGNEDSPADGDGKRFYCAKCMHVVPCACIRPSFTSCAHDLCSSCVSQQLQGRRRQAGKLPRHQPADLLPKPKGNGDLPVDVDGELLDCAICMELVPGTLRFRVNSCAHAFCSSCVAQYIAAKLDDMVARIECPHPGCEDGAVEPESCHGIIPTDLLDKWGLLLCELAVGAKSNTGQEDVLPVPGMLGAPARRQRGGVPALPPAFLRPVRRAVARRLGVRRVPEARAGRARPGGPLAPASRRQGGLAAVPRVPDVRGEIGRVQLHQMQVWIQLLLPMRIRVVRAKPLLQQVQALISTVWLAMEGRFLPPTTT</sequence>
<keyword evidence="8" id="KW-0472">Membrane</keyword>
<organism evidence="11">
    <name type="scientific">Triticum aestivum</name>
    <name type="common">Wheat</name>
    <dbReference type="NCBI Taxonomy" id="4565"/>
    <lineage>
        <taxon>Eukaryota</taxon>
        <taxon>Viridiplantae</taxon>
        <taxon>Streptophyta</taxon>
        <taxon>Embryophyta</taxon>
        <taxon>Tracheophyta</taxon>
        <taxon>Spermatophyta</taxon>
        <taxon>Magnoliopsida</taxon>
        <taxon>Liliopsida</taxon>
        <taxon>Poales</taxon>
        <taxon>Poaceae</taxon>
        <taxon>BOP clade</taxon>
        <taxon>Pooideae</taxon>
        <taxon>Triticodae</taxon>
        <taxon>Triticeae</taxon>
        <taxon>Triticinae</taxon>
        <taxon>Triticum</taxon>
    </lineage>
</organism>
<dbReference type="EnsemblPlants" id="TraesCS2A02G526800.2">
    <property type="protein sequence ID" value="TraesCS2A02G526800.2"/>
    <property type="gene ID" value="TraesCS2A02G526800"/>
</dbReference>
<dbReference type="SUPFAM" id="SSF57850">
    <property type="entry name" value="RING/U-box"/>
    <property type="match status" value="2"/>
</dbReference>
<proteinExistence type="inferred from homology"/>
<dbReference type="GO" id="GO:0000151">
    <property type="term" value="C:ubiquitin ligase complex"/>
    <property type="evidence" value="ECO:0000318"/>
    <property type="project" value="GO_Central"/>
</dbReference>
<accession>A0A3B6B6M6</accession>
<reference evidence="11" key="2">
    <citation type="submission" date="2018-10" db="UniProtKB">
        <authorList>
            <consortium name="EnsemblPlants"/>
        </authorList>
    </citation>
    <scope>IDENTIFICATION</scope>
</reference>
<feature type="region of interest" description="Disordered" evidence="7">
    <location>
        <begin position="339"/>
        <end position="358"/>
    </location>
</feature>
<evidence type="ECO:0000313" key="12">
    <source>
        <dbReference type="Proteomes" id="UP000019116"/>
    </source>
</evidence>
<dbReference type="GO" id="GO:0006511">
    <property type="term" value="P:ubiquitin-dependent protein catabolic process"/>
    <property type="evidence" value="ECO:0000318"/>
    <property type="project" value="GO_Central"/>
</dbReference>
<keyword evidence="12" id="KW-1185">Reference proteome</keyword>
<dbReference type="InterPro" id="IPR001841">
    <property type="entry name" value="Znf_RING"/>
</dbReference>
<keyword evidence="8" id="KW-0812">Transmembrane</keyword>
<evidence type="ECO:0000256" key="6">
    <source>
        <dbReference type="PROSITE-ProRule" id="PRU00175"/>
    </source>
</evidence>
<dbReference type="Gramene" id="TraesCS2A03G1221700.2">
    <property type="protein sequence ID" value="TraesCS2A03G1221700.2.CDS"/>
    <property type="gene ID" value="TraesCS2A03G1221700"/>
</dbReference>
<dbReference type="InterPro" id="IPR018957">
    <property type="entry name" value="Znf_C3HC4_RING-type"/>
</dbReference>
<protein>
    <recommendedName>
        <fullName evidence="10">RING-type domain-containing protein</fullName>
    </recommendedName>
</protein>
<evidence type="ECO:0000256" key="5">
    <source>
        <dbReference type="ARBA" id="ARBA00022833"/>
    </source>
</evidence>
<dbReference type="InterPro" id="IPR017907">
    <property type="entry name" value="Znf_RING_CS"/>
</dbReference>
<dbReference type="Proteomes" id="UP000019116">
    <property type="component" value="Chromosome 2A"/>
</dbReference>
<feature type="region of interest" description="Disordered" evidence="7">
    <location>
        <begin position="508"/>
        <end position="531"/>
    </location>
</feature>
<evidence type="ECO:0000259" key="10">
    <source>
        <dbReference type="PROSITE" id="PS50089"/>
    </source>
</evidence>
<comment type="similarity">
    <text evidence="2">Belongs to the RBR family. Ariadne subfamily.</text>
</comment>
<evidence type="ECO:0000256" key="3">
    <source>
        <dbReference type="ARBA" id="ARBA00022723"/>
    </source>
</evidence>
<feature type="signal peptide" evidence="9">
    <location>
        <begin position="1"/>
        <end position="25"/>
    </location>
</feature>
<dbReference type="GO" id="GO:0005737">
    <property type="term" value="C:cytoplasm"/>
    <property type="evidence" value="ECO:0000318"/>
    <property type="project" value="GO_Central"/>
</dbReference>
<evidence type="ECO:0000256" key="8">
    <source>
        <dbReference type="SAM" id="Phobius"/>
    </source>
</evidence>
<feature type="chain" id="PRO_5043171594" description="RING-type domain-containing protein" evidence="9">
    <location>
        <begin position="26"/>
        <end position="595"/>
    </location>
</feature>
<dbReference type="OrthoDB" id="10009520at2759"/>
<keyword evidence="8" id="KW-1133">Transmembrane helix</keyword>
<keyword evidence="3" id="KW-0479">Metal-binding</keyword>
<keyword evidence="4 6" id="KW-0863">Zinc-finger</keyword>
<comment type="function">
    <text evidence="1">Might act as an E3 ubiquitin-protein ligase, or as part of E3 complex, which accepts ubiquitin from specific E2 ubiquitin-conjugating enzymes and then transfers it to substrates.</text>
</comment>
<dbReference type="GO" id="GO:0008270">
    <property type="term" value="F:zinc ion binding"/>
    <property type="evidence" value="ECO:0007669"/>
    <property type="project" value="UniProtKB-KW"/>
</dbReference>
<dbReference type="PANTHER" id="PTHR11685">
    <property type="entry name" value="RBR FAMILY RING FINGER AND IBR DOMAIN-CONTAINING"/>
    <property type="match status" value="1"/>
</dbReference>